<name>A0ABX8R8L6_9CLOT</name>
<sequence>MSYLLGVTIGPVQTYIQESKKLLDLYNSSKIISNLMKNVYKYIKGKNANIEVIYPNYQDIQGVDYSNYIVFEIPEIIDLNDIEEKIYKEVNESVAKEYECDLKEVFYLFWAIEQIKNNGYYEAYKELTRFIKSLKNTYEFDQNLQEKGKKKCLICGKRNITDKKSKDKEELCRLCLFKRNYKERNKADKNKFLSVDTIAIEPWKRKNKEKIKEITAKLSELFLEADKYYNPNEIDNIINTLEKINKFHRTGINQGIEKDLEKKLKKIKGELKGKKDLKEILEGLKSIRKIMNDVYNDEKVSLPSYEYCFIQFDIDNLGRLMSGEYLDGRKDLKTYQKDFSRILIKFGSVLVEALKNTACQIIYSGGDDFLGVMPKEEIIRVVEIIDKIFKEQVPKEYEEYVTYSMSITIGQCKDPMSYVLRKTRAELEKVKKRFEKKEIEKNGMAITYIINNSKEITCYLQRENSNRLLEIIKSFELIKNRLSFSYIYHFEKMLSLLKHYNLSFEELRSFLDITKCELRRFLLRSKNVKEKDDQEVVDKYIQNFVDFIEDIIYSNREQISANSENIDFKNIINIMHMNEKLSKIDFQLNKVEVNEK</sequence>
<organism evidence="3 4">
    <name type="scientific">Crassaminicella indica</name>
    <dbReference type="NCBI Taxonomy" id="2855394"/>
    <lineage>
        <taxon>Bacteria</taxon>
        <taxon>Bacillati</taxon>
        <taxon>Bacillota</taxon>
        <taxon>Clostridia</taxon>
        <taxon>Eubacteriales</taxon>
        <taxon>Clostridiaceae</taxon>
        <taxon>Crassaminicella</taxon>
    </lineage>
</organism>
<evidence type="ECO:0000313" key="3">
    <source>
        <dbReference type="EMBL" id="QXM05368.1"/>
    </source>
</evidence>
<dbReference type="InterPro" id="IPR024615">
    <property type="entry name" value="CRISPR-assoc_Cmr2_N"/>
</dbReference>
<feature type="domain" description="GGDEF" evidence="2">
    <location>
        <begin position="305"/>
        <end position="449"/>
    </location>
</feature>
<dbReference type="EMBL" id="CP078093">
    <property type="protein sequence ID" value="QXM05368.1"/>
    <property type="molecule type" value="Genomic_DNA"/>
</dbReference>
<dbReference type="InterPro" id="IPR000160">
    <property type="entry name" value="GGDEF_dom"/>
</dbReference>
<gene>
    <name evidence="3" type="ORF">KVH43_08175</name>
</gene>
<dbReference type="InterPro" id="IPR054767">
    <property type="entry name" value="Cas10-Cmr2_palm2"/>
</dbReference>
<keyword evidence="1" id="KW-0547">Nucleotide-binding</keyword>
<dbReference type="Pfam" id="PF22335">
    <property type="entry name" value="Cas10-Cmr2_palm2"/>
    <property type="match status" value="1"/>
</dbReference>
<dbReference type="Pfam" id="PF12469">
    <property type="entry name" value="Cmr2_N"/>
    <property type="match status" value="1"/>
</dbReference>
<dbReference type="PROSITE" id="PS50887">
    <property type="entry name" value="GGDEF"/>
    <property type="match status" value="1"/>
</dbReference>
<evidence type="ECO:0000256" key="1">
    <source>
        <dbReference type="ARBA" id="ARBA00022741"/>
    </source>
</evidence>
<dbReference type="RefSeq" id="WP_218282067.1">
    <property type="nucleotide sequence ID" value="NZ_CP078093.1"/>
</dbReference>
<dbReference type="Proteomes" id="UP000886818">
    <property type="component" value="Chromosome"/>
</dbReference>
<proteinExistence type="predicted"/>
<evidence type="ECO:0000259" key="2">
    <source>
        <dbReference type="PROSITE" id="PS50887"/>
    </source>
</evidence>
<keyword evidence="4" id="KW-1185">Reference proteome</keyword>
<protein>
    <recommendedName>
        <fullName evidence="2">GGDEF domain-containing protein</fullName>
    </recommendedName>
</protein>
<evidence type="ECO:0000313" key="4">
    <source>
        <dbReference type="Proteomes" id="UP000886818"/>
    </source>
</evidence>
<accession>A0ABX8R8L6</accession>
<reference evidence="3" key="1">
    <citation type="submission" date="2021-07" db="EMBL/GenBank/DDBJ databases">
        <title>Complete genome sequence of Crassaminicella sp. 143-21, isolated from a deep-sea hydrothermal vent.</title>
        <authorList>
            <person name="Li X."/>
        </authorList>
    </citation>
    <scope>NUCLEOTIDE SEQUENCE</scope>
    <source>
        <strain evidence="3">143-21</strain>
    </source>
</reference>